<dbReference type="STRING" id="930990.A0A067LWG4"/>
<name>A0A067LWG4_BOTB1</name>
<dbReference type="EMBL" id="KL198128">
    <property type="protein sequence ID" value="KDQ06640.1"/>
    <property type="molecule type" value="Genomic_DNA"/>
</dbReference>
<reference evidence="9" key="1">
    <citation type="journal article" date="2014" name="Proc. Natl. Acad. Sci. U.S.A.">
        <title>Extensive sampling of basidiomycete genomes demonstrates inadequacy of the white-rot/brown-rot paradigm for wood decay fungi.</title>
        <authorList>
            <person name="Riley R."/>
            <person name="Salamov A.A."/>
            <person name="Brown D.W."/>
            <person name="Nagy L.G."/>
            <person name="Floudas D."/>
            <person name="Held B.W."/>
            <person name="Levasseur A."/>
            <person name="Lombard V."/>
            <person name="Morin E."/>
            <person name="Otillar R."/>
            <person name="Lindquist E.A."/>
            <person name="Sun H."/>
            <person name="LaButti K.M."/>
            <person name="Schmutz J."/>
            <person name="Jabbour D."/>
            <person name="Luo H."/>
            <person name="Baker S.E."/>
            <person name="Pisabarro A.G."/>
            <person name="Walton J.D."/>
            <person name="Blanchette R.A."/>
            <person name="Henrissat B."/>
            <person name="Martin F."/>
            <person name="Cullen D."/>
            <person name="Hibbett D.S."/>
            <person name="Grigoriev I.V."/>
        </authorList>
    </citation>
    <scope>NUCLEOTIDE SEQUENCE [LARGE SCALE GENOMIC DNA]</scope>
    <source>
        <strain evidence="9">FD-172 SS1</strain>
    </source>
</reference>
<evidence type="ECO:0000256" key="2">
    <source>
        <dbReference type="ARBA" id="ARBA00023015"/>
    </source>
</evidence>
<dbReference type="Gene3D" id="3.40.1810.10">
    <property type="entry name" value="Transcription factor, MADS-box"/>
    <property type="match status" value="1"/>
</dbReference>
<evidence type="ECO:0000256" key="4">
    <source>
        <dbReference type="ARBA" id="ARBA00023163"/>
    </source>
</evidence>
<gene>
    <name evidence="8" type="ORF">BOTBODRAFT_121202</name>
</gene>
<dbReference type="PANTHER" id="PTHR11945">
    <property type="entry name" value="MADS BOX PROTEIN"/>
    <property type="match status" value="1"/>
</dbReference>
<dbReference type="OrthoDB" id="1898716at2759"/>
<dbReference type="InParanoid" id="A0A067LWG4"/>
<evidence type="ECO:0000313" key="9">
    <source>
        <dbReference type="Proteomes" id="UP000027195"/>
    </source>
</evidence>
<proteinExistence type="predicted"/>
<evidence type="ECO:0000259" key="7">
    <source>
        <dbReference type="PROSITE" id="PS50066"/>
    </source>
</evidence>
<dbReference type="GO" id="GO:0000981">
    <property type="term" value="F:DNA-binding transcription factor activity, RNA polymerase II-specific"/>
    <property type="evidence" value="ECO:0007669"/>
    <property type="project" value="TreeGrafter"/>
</dbReference>
<dbReference type="PRINTS" id="PR00404">
    <property type="entry name" value="MADSDOMAIN"/>
</dbReference>
<dbReference type="SMART" id="SM00432">
    <property type="entry name" value="MADS"/>
    <property type="match status" value="1"/>
</dbReference>
<dbReference type="AlphaFoldDB" id="A0A067LWG4"/>
<dbReference type="GO" id="GO:0045944">
    <property type="term" value="P:positive regulation of transcription by RNA polymerase II"/>
    <property type="evidence" value="ECO:0007669"/>
    <property type="project" value="TreeGrafter"/>
</dbReference>
<protein>
    <recommendedName>
        <fullName evidence="7">MADS-box domain-containing protein</fullName>
    </recommendedName>
</protein>
<evidence type="ECO:0000256" key="6">
    <source>
        <dbReference type="SAM" id="MobiDB-lite"/>
    </source>
</evidence>
<evidence type="ECO:0000256" key="1">
    <source>
        <dbReference type="ARBA" id="ARBA00004123"/>
    </source>
</evidence>
<accession>A0A067LWG4</accession>
<dbReference type="GO" id="GO:0000978">
    <property type="term" value="F:RNA polymerase II cis-regulatory region sequence-specific DNA binding"/>
    <property type="evidence" value="ECO:0007669"/>
    <property type="project" value="TreeGrafter"/>
</dbReference>
<keyword evidence="9" id="KW-1185">Reference proteome</keyword>
<dbReference type="GO" id="GO:0046983">
    <property type="term" value="F:protein dimerization activity"/>
    <property type="evidence" value="ECO:0007669"/>
    <property type="project" value="InterPro"/>
</dbReference>
<keyword evidence="5" id="KW-0539">Nucleus</keyword>
<sequence length="186" mass="20511">MGRRKIEIQPILHDRNRSVTFLKRKNGLFKKAYELGVLCSVDVAVIIFGSNNKVYEYSSHQDINNIIQRRVNVRLFSRSASSLLIACLFAIFSTRASETRVVPPTLVARRPVIRVPTTTTVTSPASTATPSLLPPTLPRPSSPTPAPAPPPRPRAKRTFSVISPPLMEKSSPLGLAPRTIWTSTSK</sequence>
<evidence type="ECO:0000256" key="5">
    <source>
        <dbReference type="ARBA" id="ARBA00023242"/>
    </source>
</evidence>
<dbReference type="HOGENOM" id="CLU_1454154_0_0_1"/>
<evidence type="ECO:0000256" key="3">
    <source>
        <dbReference type="ARBA" id="ARBA00023125"/>
    </source>
</evidence>
<dbReference type="InterPro" id="IPR002100">
    <property type="entry name" value="TF_MADSbox"/>
</dbReference>
<evidence type="ECO:0000313" key="8">
    <source>
        <dbReference type="EMBL" id="KDQ06640.1"/>
    </source>
</evidence>
<dbReference type="Pfam" id="PF00319">
    <property type="entry name" value="SRF-TF"/>
    <property type="match status" value="1"/>
</dbReference>
<dbReference type="PANTHER" id="PTHR11945:SF534">
    <property type="entry name" value="MYOCYTE-SPECIFIC ENHANCER FACTOR 2"/>
    <property type="match status" value="1"/>
</dbReference>
<feature type="compositionally biased region" description="Low complexity" evidence="6">
    <location>
        <begin position="118"/>
        <end position="131"/>
    </location>
</feature>
<organism evidence="8 9">
    <name type="scientific">Botryobasidium botryosum (strain FD-172 SS1)</name>
    <dbReference type="NCBI Taxonomy" id="930990"/>
    <lineage>
        <taxon>Eukaryota</taxon>
        <taxon>Fungi</taxon>
        <taxon>Dikarya</taxon>
        <taxon>Basidiomycota</taxon>
        <taxon>Agaricomycotina</taxon>
        <taxon>Agaricomycetes</taxon>
        <taxon>Cantharellales</taxon>
        <taxon>Botryobasidiaceae</taxon>
        <taxon>Botryobasidium</taxon>
    </lineage>
</organism>
<keyword evidence="4" id="KW-0804">Transcription</keyword>
<feature type="domain" description="MADS-box" evidence="7">
    <location>
        <begin position="1"/>
        <end position="61"/>
    </location>
</feature>
<keyword evidence="2" id="KW-0805">Transcription regulation</keyword>
<feature type="region of interest" description="Disordered" evidence="6">
    <location>
        <begin position="118"/>
        <end position="186"/>
    </location>
</feature>
<dbReference type="SUPFAM" id="SSF55455">
    <property type="entry name" value="SRF-like"/>
    <property type="match status" value="1"/>
</dbReference>
<keyword evidence="3" id="KW-0238">DNA-binding</keyword>
<dbReference type="Proteomes" id="UP000027195">
    <property type="component" value="Unassembled WGS sequence"/>
</dbReference>
<comment type="subcellular location">
    <subcellularLocation>
        <location evidence="1">Nucleus</location>
    </subcellularLocation>
</comment>
<dbReference type="PROSITE" id="PS50066">
    <property type="entry name" value="MADS_BOX_2"/>
    <property type="match status" value="1"/>
</dbReference>
<feature type="compositionally biased region" description="Pro residues" evidence="6">
    <location>
        <begin position="132"/>
        <end position="152"/>
    </location>
</feature>
<dbReference type="InterPro" id="IPR036879">
    <property type="entry name" value="TF_MADSbox_sf"/>
</dbReference>
<dbReference type="GO" id="GO:0005634">
    <property type="term" value="C:nucleus"/>
    <property type="evidence" value="ECO:0007669"/>
    <property type="project" value="UniProtKB-SubCell"/>
</dbReference>